<evidence type="ECO:0000256" key="1">
    <source>
        <dbReference type="ARBA" id="ARBA00004123"/>
    </source>
</evidence>
<name>A0A9P3B0Q0_9EURO</name>
<reference evidence="9 10" key="1">
    <citation type="submission" date="2018-10" db="EMBL/GenBank/DDBJ databases">
        <title>Pan-genome distribution and transcriptional activeness of fungal secondary metabolism genes in Aspergillus section Fumigati.</title>
        <authorList>
            <person name="Takahashi H."/>
            <person name="Umemura M."/>
            <person name="Ninomiya A."/>
            <person name="Kusuya Y."/>
            <person name="Urayama S."/>
            <person name="Shimizu M."/>
            <person name="Watanabe A."/>
            <person name="Kamei K."/>
            <person name="Yaguchi T."/>
            <person name="Hagiwara D."/>
        </authorList>
    </citation>
    <scope>NUCLEOTIDE SEQUENCE [LARGE SCALE GENOMIC DNA]</scope>
    <source>
        <strain evidence="9 10">IFM 55266</strain>
    </source>
</reference>
<dbReference type="GO" id="GO:0000976">
    <property type="term" value="F:transcription cis-regulatory region binding"/>
    <property type="evidence" value="ECO:0007669"/>
    <property type="project" value="TreeGrafter"/>
</dbReference>
<evidence type="ECO:0000313" key="9">
    <source>
        <dbReference type="EMBL" id="GIJ81522.1"/>
    </source>
</evidence>
<dbReference type="PANTHER" id="PTHR31845:SF39">
    <property type="entry name" value="TRANSCRIPTION FACTOR PBCR-RELATED"/>
    <property type="match status" value="1"/>
</dbReference>
<organism evidence="9 10">
    <name type="scientific">Aspergillus pseudoviridinutans</name>
    <dbReference type="NCBI Taxonomy" id="1517512"/>
    <lineage>
        <taxon>Eukaryota</taxon>
        <taxon>Fungi</taxon>
        <taxon>Dikarya</taxon>
        <taxon>Ascomycota</taxon>
        <taxon>Pezizomycotina</taxon>
        <taxon>Eurotiomycetes</taxon>
        <taxon>Eurotiomycetidae</taxon>
        <taxon>Eurotiales</taxon>
        <taxon>Aspergillaceae</taxon>
        <taxon>Aspergillus</taxon>
        <taxon>Aspergillus subgen. Fumigati</taxon>
    </lineage>
</organism>
<evidence type="ECO:0000256" key="5">
    <source>
        <dbReference type="ARBA" id="ARBA00023163"/>
    </source>
</evidence>
<keyword evidence="4" id="KW-0238">DNA-binding</keyword>
<dbReference type="AlphaFoldDB" id="A0A9P3B0Q0"/>
<keyword evidence="5" id="KW-0804">Transcription</keyword>
<keyword evidence="7" id="KW-0732">Signal</keyword>
<keyword evidence="10" id="KW-1185">Reference proteome</keyword>
<dbReference type="GeneID" id="66998634"/>
<evidence type="ECO:0000313" key="10">
    <source>
        <dbReference type="Proteomes" id="UP001043456"/>
    </source>
</evidence>
<feature type="signal peptide" evidence="7">
    <location>
        <begin position="1"/>
        <end position="18"/>
    </location>
</feature>
<evidence type="ECO:0000259" key="8">
    <source>
        <dbReference type="Pfam" id="PF04082"/>
    </source>
</evidence>
<sequence>MRRLKPVLLLTILGVSSGTIVPQLQSILGTEVARQIAERAMFRTEKSLDLIQAMIVYAVWHLKHRETKAPGFSQYIHSAAVMAMEIGLGNRLRASLAKSREEEAEMRRTWLTCYYATISYKYSEEDSLTNHSVSVILHHPPLIRFSPYIDECLKFFSEGPAPAATDLTLCSLIRLTQITEDVSLLFHLDDPTATISIDDPRTQYLLKFLNTRLEEWKVDAAGHMNSDILEHSFKVTRLLTHEVALRYDYNADPSSTARIFTAAHFDALATCVGSISRILDSFIHMDLRMYRVVECPYMTWTLYATIAMIRLSGILRLPAPKLTDMLLPESKLEHYLNTVILKFTSLSQMDANPSAESFLHAFQRLRSWNNQKSTGSSIPLVMNEIRAGICETKSSDKENTETGQSTHAATLLHVSETQSDKFLGSREPLFDPSSLVDDPPFDTESWNATAENLGNLDPFNLGIWFE</sequence>
<evidence type="ECO:0000256" key="3">
    <source>
        <dbReference type="ARBA" id="ARBA00023015"/>
    </source>
</evidence>
<dbReference type="Proteomes" id="UP001043456">
    <property type="component" value="Unassembled WGS sequence"/>
</dbReference>
<comment type="subcellular location">
    <subcellularLocation>
        <location evidence="1">Nucleus</location>
    </subcellularLocation>
</comment>
<feature type="domain" description="Xylanolytic transcriptional activator regulatory" evidence="8">
    <location>
        <begin position="38"/>
        <end position="217"/>
    </location>
</feature>
<evidence type="ECO:0000256" key="7">
    <source>
        <dbReference type="SAM" id="SignalP"/>
    </source>
</evidence>
<comment type="caution">
    <text evidence="9">The sequence shown here is derived from an EMBL/GenBank/DDBJ whole genome shotgun (WGS) entry which is preliminary data.</text>
</comment>
<gene>
    <name evidence="9" type="ORF">Asppvi_000021</name>
</gene>
<proteinExistence type="predicted"/>
<evidence type="ECO:0000256" key="4">
    <source>
        <dbReference type="ARBA" id="ARBA00023125"/>
    </source>
</evidence>
<dbReference type="Pfam" id="PF04082">
    <property type="entry name" value="Fungal_trans"/>
    <property type="match status" value="1"/>
</dbReference>
<dbReference type="GO" id="GO:0008270">
    <property type="term" value="F:zinc ion binding"/>
    <property type="evidence" value="ECO:0007669"/>
    <property type="project" value="InterPro"/>
</dbReference>
<evidence type="ECO:0000256" key="2">
    <source>
        <dbReference type="ARBA" id="ARBA00022833"/>
    </source>
</evidence>
<dbReference type="GO" id="GO:0006351">
    <property type="term" value="P:DNA-templated transcription"/>
    <property type="evidence" value="ECO:0007669"/>
    <property type="project" value="InterPro"/>
</dbReference>
<keyword evidence="6" id="KW-0539">Nucleus</keyword>
<evidence type="ECO:0000256" key="6">
    <source>
        <dbReference type="ARBA" id="ARBA00023242"/>
    </source>
</evidence>
<dbReference type="CDD" id="cd12148">
    <property type="entry name" value="fungal_TF_MHR"/>
    <property type="match status" value="1"/>
</dbReference>
<accession>A0A9P3B0Q0</accession>
<feature type="chain" id="PRO_5040363447" description="Xylanolytic transcriptional activator regulatory domain-containing protein" evidence="7">
    <location>
        <begin position="19"/>
        <end position="466"/>
    </location>
</feature>
<dbReference type="GO" id="GO:0005634">
    <property type="term" value="C:nucleus"/>
    <property type="evidence" value="ECO:0007669"/>
    <property type="project" value="UniProtKB-SubCell"/>
</dbReference>
<keyword evidence="3" id="KW-0805">Transcription regulation</keyword>
<dbReference type="EMBL" id="BHVY01000001">
    <property type="protein sequence ID" value="GIJ81522.1"/>
    <property type="molecule type" value="Genomic_DNA"/>
</dbReference>
<dbReference type="InterPro" id="IPR051089">
    <property type="entry name" value="prtT"/>
</dbReference>
<dbReference type="RefSeq" id="XP_043152269.1">
    <property type="nucleotide sequence ID" value="XM_043296334.1"/>
</dbReference>
<dbReference type="OrthoDB" id="4328953at2759"/>
<dbReference type="InterPro" id="IPR007219">
    <property type="entry name" value="XnlR_reg_dom"/>
</dbReference>
<dbReference type="GO" id="GO:0000981">
    <property type="term" value="F:DNA-binding transcription factor activity, RNA polymerase II-specific"/>
    <property type="evidence" value="ECO:0007669"/>
    <property type="project" value="TreeGrafter"/>
</dbReference>
<dbReference type="PANTHER" id="PTHR31845">
    <property type="entry name" value="FINGER DOMAIN PROTEIN, PUTATIVE-RELATED"/>
    <property type="match status" value="1"/>
</dbReference>
<protein>
    <recommendedName>
        <fullName evidence="8">Xylanolytic transcriptional activator regulatory domain-containing protein</fullName>
    </recommendedName>
</protein>
<keyword evidence="2" id="KW-0862">Zinc</keyword>